<dbReference type="PATRIC" id="fig|45056.6.peg.569"/>
<organism evidence="1 2">
    <name type="scientific">Legionella adelaidensis</name>
    <dbReference type="NCBI Taxonomy" id="45056"/>
    <lineage>
        <taxon>Bacteria</taxon>
        <taxon>Pseudomonadati</taxon>
        <taxon>Pseudomonadota</taxon>
        <taxon>Gammaproteobacteria</taxon>
        <taxon>Legionellales</taxon>
        <taxon>Legionellaceae</taxon>
        <taxon>Legionella</taxon>
    </lineage>
</organism>
<dbReference type="Proteomes" id="UP000054859">
    <property type="component" value="Unassembled WGS sequence"/>
</dbReference>
<dbReference type="Gene3D" id="1.25.40.10">
    <property type="entry name" value="Tetratricopeptide repeat domain"/>
    <property type="match status" value="1"/>
</dbReference>
<dbReference type="STRING" id="45056.Lade_0548"/>
<proteinExistence type="predicted"/>
<dbReference type="OrthoDB" id="5652782at2"/>
<gene>
    <name evidence="1" type="ORF">Lade_0548</name>
</gene>
<evidence type="ECO:0000313" key="1">
    <source>
        <dbReference type="EMBL" id="KTC65890.1"/>
    </source>
</evidence>
<sequence length="196" mass="22523">MLFFKKMKIKKLTKKIKTLQQSRVHSQPSEENVKKELGYYHTLAGIYQGLIGKKKFPFAREMMLETYRASTNLEDSEAQYILGKNLMDEGKMRQDLQTNGIFASPSNEKRMKELYEEAHAYLLAAEKLKHIKAKRLRGLAYINGWGVESDKKAGFDLIVASIDEEGSWDKVPQIFAAIGLNKPEFYSALTQHRNKS</sequence>
<dbReference type="InterPro" id="IPR011990">
    <property type="entry name" value="TPR-like_helical_dom_sf"/>
</dbReference>
<dbReference type="RefSeq" id="WP_058461613.1">
    <property type="nucleotide sequence ID" value="NZ_CAAAHS010000004.1"/>
</dbReference>
<protein>
    <submittedName>
        <fullName evidence="1">Uncharacterized protein</fullName>
    </submittedName>
</protein>
<comment type="caution">
    <text evidence="1">The sequence shown here is derived from an EMBL/GenBank/DDBJ whole genome shotgun (WGS) entry which is preliminary data.</text>
</comment>
<dbReference type="SUPFAM" id="SSF81901">
    <property type="entry name" value="HCP-like"/>
    <property type="match status" value="1"/>
</dbReference>
<keyword evidence="2" id="KW-1185">Reference proteome</keyword>
<reference evidence="1 2" key="1">
    <citation type="submission" date="2015-11" db="EMBL/GenBank/DDBJ databases">
        <title>Identification of large and diverse effector repertoires of 38 Legionella species.</title>
        <authorList>
            <person name="Burstein D."/>
            <person name="Amaro F."/>
            <person name="Zusman T."/>
            <person name="Lifshitz Z."/>
            <person name="Cohen O."/>
            <person name="Gilbert J.A."/>
            <person name="Pupko T."/>
            <person name="Shuman H.A."/>
            <person name="Segal G."/>
        </authorList>
    </citation>
    <scope>NUCLEOTIDE SEQUENCE [LARGE SCALE GENOMIC DNA]</scope>
    <source>
        <strain evidence="1 2">1762-AUS-E</strain>
    </source>
</reference>
<accession>A0A0W0R4C4</accession>
<name>A0A0W0R4C4_9GAMM</name>
<dbReference type="AlphaFoldDB" id="A0A0W0R4C4"/>
<evidence type="ECO:0000313" key="2">
    <source>
        <dbReference type="Proteomes" id="UP000054859"/>
    </source>
</evidence>
<dbReference type="EMBL" id="LNKA01000001">
    <property type="protein sequence ID" value="KTC65890.1"/>
    <property type="molecule type" value="Genomic_DNA"/>
</dbReference>